<keyword evidence="4" id="KW-1003">Cell membrane</keyword>
<comment type="similarity">
    <text evidence="2 9">Belongs to the GSP F family.</text>
</comment>
<keyword evidence="3 9" id="KW-0813">Transport</keyword>
<feature type="domain" description="Type II secretion system protein GspF" evidence="11">
    <location>
        <begin position="226"/>
        <end position="349"/>
    </location>
</feature>
<evidence type="ECO:0000256" key="1">
    <source>
        <dbReference type="ARBA" id="ARBA00004429"/>
    </source>
</evidence>
<keyword evidence="8 10" id="KW-0472">Membrane</keyword>
<accession>A0A1G2C5V9</accession>
<dbReference type="EMBL" id="MHKU01000026">
    <property type="protein sequence ID" value="OGY96636.1"/>
    <property type="molecule type" value="Genomic_DNA"/>
</dbReference>
<evidence type="ECO:0000313" key="12">
    <source>
        <dbReference type="EMBL" id="OGY96636.1"/>
    </source>
</evidence>
<dbReference type="Gene3D" id="1.20.81.30">
    <property type="entry name" value="Type II secretion system (T2SS), domain F"/>
    <property type="match status" value="2"/>
</dbReference>
<comment type="subcellular location">
    <subcellularLocation>
        <location evidence="1">Cell inner membrane</location>
        <topology evidence="1">Multi-pass membrane protein</topology>
    </subcellularLocation>
    <subcellularLocation>
        <location evidence="9">Cell membrane</location>
        <topology evidence="9">Multi-pass membrane protein</topology>
    </subcellularLocation>
</comment>
<evidence type="ECO:0000256" key="2">
    <source>
        <dbReference type="ARBA" id="ARBA00005745"/>
    </source>
</evidence>
<evidence type="ECO:0000256" key="10">
    <source>
        <dbReference type="SAM" id="Phobius"/>
    </source>
</evidence>
<feature type="domain" description="Type II secretion system protein GspF" evidence="11">
    <location>
        <begin position="23"/>
        <end position="146"/>
    </location>
</feature>
<evidence type="ECO:0000313" key="13">
    <source>
        <dbReference type="Proteomes" id="UP000176648"/>
    </source>
</evidence>
<dbReference type="GO" id="GO:0009306">
    <property type="term" value="P:protein secretion"/>
    <property type="evidence" value="ECO:0007669"/>
    <property type="project" value="InterPro"/>
</dbReference>
<feature type="transmembrane region" description="Helical" evidence="10">
    <location>
        <begin position="176"/>
        <end position="198"/>
    </location>
</feature>
<evidence type="ECO:0000256" key="3">
    <source>
        <dbReference type="ARBA" id="ARBA00022448"/>
    </source>
</evidence>
<evidence type="ECO:0000256" key="6">
    <source>
        <dbReference type="ARBA" id="ARBA00022692"/>
    </source>
</evidence>
<dbReference type="FunFam" id="1.20.81.30:FF:000001">
    <property type="entry name" value="Type II secretion system protein F"/>
    <property type="match status" value="2"/>
</dbReference>
<feature type="transmembrane region" description="Helical" evidence="10">
    <location>
        <begin position="204"/>
        <end position="226"/>
    </location>
</feature>
<evidence type="ECO:0000256" key="7">
    <source>
        <dbReference type="ARBA" id="ARBA00022989"/>
    </source>
</evidence>
<dbReference type="STRING" id="1798644.A2122_00360"/>
<sequence>MNKKKSAFSWGLGRLPIQEEINFARHLSIMIQAGLPIFEGLKIIQRQTTSKRLKKILDNVIFDVSNGHSFADSLGSQGNTFSDFFINVVRVGESSGTLASNLLYLADELKKAKSLKGKIRSALIYPGVILVATIAIVSILVFYVFPQILPIFSSLNVTLPITTRVLIAFSNFATNYWLWVIIGAVVLAVLIRVMLLAVRIRYALHYLLLVIPVISKLTISVNVASFTRIMGVLLKSGIKIVEALIITSGTFNNLVYKRALLDAAEELKKGEQLALPLARNKRVFPPLLSSMVEIGENTGNLQENLFYLADYYTEELDNDVRNMTTLLEPLLLLTMGIVVGFIALSIITPIYQISSNLQT</sequence>
<dbReference type="InterPro" id="IPR018076">
    <property type="entry name" value="T2SS_GspF_dom"/>
</dbReference>
<organism evidence="12 13">
    <name type="scientific">Candidatus Liptonbacteria bacterium GWB1_49_6</name>
    <dbReference type="NCBI Taxonomy" id="1798644"/>
    <lineage>
        <taxon>Bacteria</taxon>
        <taxon>Candidatus Liptoniibacteriota</taxon>
    </lineage>
</organism>
<keyword evidence="5" id="KW-0997">Cell inner membrane</keyword>
<protein>
    <recommendedName>
        <fullName evidence="11">Type II secretion system protein GspF domain-containing protein</fullName>
    </recommendedName>
</protein>
<proteinExistence type="inferred from homology"/>
<dbReference type="Proteomes" id="UP000176648">
    <property type="component" value="Unassembled WGS sequence"/>
</dbReference>
<dbReference type="PANTHER" id="PTHR30012:SF0">
    <property type="entry name" value="TYPE II SECRETION SYSTEM PROTEIN F-RELATED"/>
    <property type="match status" value="1"/>
</dbReference>
<feature type="transmembrane region" description="Helical" evidence="10">
    <location>
        <begin position="330"/>
        <end position="351"/>
    </location>
</feature>
<dbReference type="Pfam" id="PF00482">
    <property type="entry name" value="T2SSF"/>
    <property type="match status" value="2"/>
</dbReference>
<dbReference type="InterPro" id="IPR001992">
    <property type="entry name" value="T2SS_GspF/T4SS_PilC_CS"/>
</dbReference>
<dbReference type="InterPro" id="IPR042094">
    <property type="entry name" value="T2SS_GspF_sf"/>
</dbReference>
<comment type="caution">
    <text evidence="12">The sequence shown here is derived from an EMBL/GenBank/DDBJ whole genome shotgun (WGS) entry which is preliminary data.</text>
</comment>
<keyword evidence="6 9" id="KW-0812">Transmembrane</keyword>
<reference evidence="12 13" key="1">
    <citation type="journal article" date="2016" name="Nat. Commun.">
        <title>Thousands of microbial genomes shed light on interconnected biogeochemical processes in an aquifer system.</title>
        <authorList>
            <person name="Anantharaman K."/>
            <person name="Brown C.T."/>
            <person name="Hug L.A."/>
            <person name="Sharon I."/>
            <person name="Castelle C.J."/>
            <person name="Probst A.J."/>
            <person name="Thomas B.C."/>
            <person name="Singh A."/>
            <person name="Wilkins M.J."/>
            <person name="Karaoz U."/>
            <person name="Brodie E.L."/>
            <person name="Williams K.H."/>
            <person name="Hubbard S.S."/>
            <person name="Banfield J.F."/>
        </authorList>
    </citation>
    <scope>NUCLEOTIDE SEQUENCE [LARGE SCALE GENOMIC DNA]</scope>
</reference>
<dbReference type="PANTHER" id="PTHR30012">
    <property type="entry name" value="GENERAL SECRETION PATHWAY PROTEIN"/>
    <property type="match status" value="1"/>
</dbReference>
<keyword evidence="7 10" id="KW-1133">Transmembrane helix</keyword>
<dbReference type="PROSITE" id="PS00874">
    <property type="entry name" value="T2SP_F"/>
    <property type="match status" value="1"/>
</dbReference>
<dbReference type="PRINTS" id="PR00812">
    <property type="entry name" value="BCTERIALGSPF"/>
</dbReference>
<gene>
    <name evidence="12" type="ORF">A2122_00360</name>
</gene>
<feature type="transmembrane region" description="Helical" evidence="10">
    <location>
        <begin position="123"/>
        <end position="145"/>
    </location>
</feature>
<feature type="transmembrane region" description="Helical" evidence="10">
    <location>
        <begin position="151"/>
        <end position="169"/>
    </location>
</feature>
<dbReference type="InterPro" id="IPR003004">
    <property type="entry name" value="GspF/PilC"/>
</dbReference>
<dbReference type="AlphaFoldDB" id="A0A1G2C5V9"/>
<evidence type="ECO:0000256" key="8">
    <source>
        <dbReference type="ARBA" id="ARBA00023136"/>
    </source>
</evidence>
<evidence type="ECO:0000256" key="5">
    <source>
        <dbReference type="ARBA" id="ARBA00022519"/>
    </source>
</evidence>
<dbReference type="GO" id="GO:0005886">
    <property type="term" value="C:plasma membrane"/>
    <property type="evidence" value="ECO:0007669"/>
    <property type="project" value="UniProtKB-SubCell"/>
</dbReference>
<evidence type="ECO:0000256" key="4">
    <source>
        <dbReference type="ARBA" id="ARBA00022475"/>
    </source>
</evidence>
<evidence type="ECO:0000259" key="11">
    <source>
        <dbReference type="Pfam" id="PF00482"/>
    </source>
</evidence>
<evidence type="ECO:0000256" key="9">
    <source>
        <dbReference type="RuleBase" id="RU003923"/>
    </source>
</evidence>
<name>A0A1G2C5V9_9BACT</name>